<organism evidence="2 3">
    <name type="scientific">Paenimyroides ceti</name>
    <dbReference type="NCBI Taxonomy" id="395087"/>
    <lineage>
        <taxon>Bacteria</taxon>
        <taxon>Pseudomonadati</taxon>
        <taxon>Bacteroidota</taxon>
        <taxon>Flavobacteriia</taxon>
        <taxon>Flavobacteriales</taxon>
        <taxon>Flavobacteriaceae</taxon>
        <taxon>Paenimyroides</taxon>
    </lineage>
</organism>
<keyword evidence="3" id="KW-1185">Reference proteome</keyword>
<gene>
    <name evidence="2" type="ORF">QW060_01760</name>
</gene>
<comment type="caution">
    <text evidence="2">The sequence shown here is derived from an EMBL/GenBank/DDBJ whole genome shotgun (WGS) entry which is preliminary data.</text>
</comment>
<proteinExistence type="predicted"/>
<protein>
    <submittedName>
        <fullName evidence="2">Uncharacterized protein</fullName>
    </submittedName>
</protein>
<reference evidence="3" key="1">
    <citation type="journal article" date="2019" name="Int. J. Syst. Evol. Microbiol.">
        <title>The Global Catalogue of Microorganisms (GCM) 10K type strain sequencing project: providing services to taxonomists for standard genome sequencing and annotation.</title>
        <authorList>
            <consortium name="The Broad Institute Genomics Platform"/>
            <consortium name="The Broad Institute Genome Sequencing Center for Infectious Disease"/>
            <person name="Wu L."/>
            <person name="Ma J."/>
        </authorList>
    </citation>
    <scope>NUCLEOTIDE SEQUENCE [LARGE SCALE GENOMIC DNA]</scope>
    <source>
        <strain evidence="3">CECT 7184</strain>
    </source>
</reference>
<dbReference type="Proteomes" id="UP001242368">
    <property type="component" value="Unassembled WGS sequence"/>
</dbReference>
<sequence length="294" mass="33462">MKKMMLFLFLSISLQINAQSLDNLKQKAQENGTEIIDIEMSILEKSHEINKEVLMLKSYSQDYKEGTYVFSLPQDDYNIHKYNLQILNNIYNNLLPELISYSKEYLQNYLGLSNDDIEMLDKLYLTNNKTPNFPLIHFSGSQVPENSNLKKIDTNIYGNKPVYKASYKDVLPTYMPNLENEILPVIALSSIELRLNYPDRFFTKEFPNLNIDIPNYEYKTSEITWKEIAFCAAVAIGADFLWGTAGLNGNQGNKWTKKAIIKAFGKIASRMLGPVGTVIAVGSFAGCLWEASSD</sequence>
<evidence type="ECO:0000256" key="1">
    <source>
        <dbReference type="SAM" id="SignalP"/>
    </source>
</evidence>
<feature type="signal peptide" evidence="1">
    <location>
        <begin position="1"/>
        <end position="18"/>
    </location>
</feature>
<evidence type="ECO:0000313" key="3">
    <source>
        <dbReference type="Proteomes" id="UP001242368"/>
    </source>
</evidence>
<accession>A0ABT8CRY7</accession>
<keyword evidence="1" id="KW-0732">Signal</keyword>
<evidence type="ECO:0000313" key="2">
    <source>
        <dbReference type="EMBL" id="MDN3705849.1"/>
    </source>
</evidence>
<dbReference type="EMBL" id="JAUFQU010000001">
    <property type="protein sequence ID" value="MDN3705849.1"/>
    <property type="molecule type" value="Genomic_DNA"/>
</dbReference>
<feature type="chain" id="PRO_5047413599" evidence="1">
    <location>
        <begin position="19"/>
        <end position="294"/>
    </location>
</feature>
<dbReference type="RefSeq" id="WP_290361998.1">
    <property type="nucleotide sequence ID" value="NZ_JAUFQU010000001.1"/>
</dbReference>
<name>A0ABT8CRY7_9FLAO</name>